<protein>
    <submittedName>
        <fullName evidence="5">Restriction endonuclease subunit M</fullName>
    </submittedName>
</protein>
<dbReference type="GO" id="GO:0004519">
    <property type="term" value="F:endonuclease activity"/>
    <property type="evidence" value="ECO:0007669"/>
    <property type="project" value="UniProtKB-KW"/>
</dbReference>
<evidence type="ECO:0000256" key="2">
    <source>
        <dbReference type="ARBA" id="ARBA00022747"/>
    </source>
</evidence>
<evidence type="ECO:0000256" key="3">
    <source>
        <dbReference type="ARBA" id="ARBA00023125"/>
    </source>
</evidence>
<comment type="similarity">
    <text evidence="1">Belongs to the type-I restriction system S methylase family.</text>
</comment>
<reference evidence="5 6" key="1">
    <citation type="submission" date="2017-05" db="EMBL/GenBank/DDBJ databases">
        <title>Lactobacillus johnsonii from commercial turkeys.</title>
        <authorList>
            <person name="Johnson T.J."/>
            <person name="Youmans B."/>
        </authorList>
    </citation>
    <scope>NUCLEOTIDE SEQUENCE [LARGE SCALE GENOMIC DNA]</scope>
    <source>
        <strain evidence="5 6">UMNLJ114</strain>
    </source>
</reference>
<keyword evidence="5" id="KW-0378">Hydrolase</keyword>
<name>A0A267MD94_LACJH</name>
<dbReference type="EMBL" id="NIBD01000002">
    <property type="protein sequence ID" value="PAB57352.1"/>
    <property type="molecule type" value="Genomic_DNA"/>
</dbReference>
<dbReference type="InterPro" id="IPR000055">
    <property type="entry name" value="Restrct_endonuc_typeI_TRD"/>
</dbReference>
<feature type="domain" description="Type I restriction modification DNA specificity" evidence="4">
    <location>
        <begin position="5"/>
        <end position="162"/>
    </location>
</feature>
<accession>A0A267MD94</accession>
<dbReference type="GO" id="GO:0003677">
    <property type="term" value="F:DNA binding"/>
    <property type="evidence" value="ECO:0007669"/>
    <property type="project" value="UniProtKB-KW"/>
</dbReference>
<dbReference type="GO" id="GO:0009307">
    <property type="term" value="P:DNA restriction-modification system"/>
    <property type="evidence" value="ECO:0007669"/>
    <property type="project" value="UniProtKB-KW"/>
</dbReference>
<proteinExistence type="inferred from homology"/>
<keyword evidence="2" id="KW-0680">Restriction system</keyword>
<dbReference type="InterPro" id="IPR044946">
    <property type="entry name" value="Restrct_endonuc_typeI_TRD_sf"/>
</dbReference>
<evidence type="ECO:0000313" key="6">
    <source>
        <dbReference type="Proteomes" id="UP000216008"/>
    </source>
</evidence>
<dbReference type="Proteomes" id="UP000216008">
    <property type="component" value="Unassembled WGS sequence"/>
</dbReference>
<comment type="caution">
    <text evidence="5">The sequence shown here is derived from an EMBL/GenBank/DDBJ whole genome shotgun (WGS) entry which is preliminary data.</text>
</comment>
<evidence type="ECO:0000259" key="4">
    <source>
        <dbReference type="Pfam" id="PF01420"/>
    </source>
</evidence>
<feature type="domain" description="Type I restriction modification DNA specificity" evidence="4">
    <location>
        <begin position="193"/>
        <end position="353"/>
    </location>
</feature>
<keyword evidence="3" id="KW-0238">DNA-binding</keyword>
<sequence>MRTMTEFKYFKLSDLFKIEKVTGFNKNELRNNANGKYDYVTRTSLNNGVESITDKVPNRIPNEPHTFSLGLLQMTFFYRERPWYAGQFIRKITPKFKNSDLVNLYMLTCLRKISRILLGVLVRDVDNTFNNISIKLPIDTKTNELDFKYMEDRVKALEQDRVKALANYLTVTGLDDYELTDNDKKVLSYKPKFKDYKIWDIFKVINTHSILKSQVAKLSEGNTPYLTAAEGNNAVFSYINCPKEWIDEGNCVFIGGKTMVVTYQEKDFCSNDSHNLALYFKQDEYRKPLIQQYFVGAIRKALSQKYSWGDSISKSKIKKDIISLPIDKKGKIDFQYMENYIKVVQKLTIKNVVKYKDEVIDKTKGIIN</sequence>
<gene>
    <name evidence="5" type="ORF">A3Q24_00475</name>
</gene>
<dbReference type="Pfam" id="PF01420">
    <property type="entry name" value="Methylase_S"/>
    <property type="match status" value="2"/>
</dbReference>
<evidence type="ECO:0000256" key="1">
    <source>
        <dbReference type="ARBA" id="ARBA00010923"/>
    </source>
</evidence>
<keyword evidence="5" id="KW-0255">Endonuclease</keyword>
<keyword evidence="5" id="KW-0540">Nuclease</keyword>
<dbReference type="Gene3D" id="3.90.220.20">
    <property type="entry name" value="DNA methylase specificity domains"/>
    <property type="match status" value="2"/>
</dbReference>
<dbReference type="AlphaFoldDB" id="A0A267MD94"/>
<organism evidence="5 6">
    <name type="scientific">Lactobacillus johnsonii</name>
    <dbReference type="NCBI Taxonomy" id="33959"/>
    <lineage>
        <taxon>Bacteria</taxon>
        <taxon>Bacillati</taxon>
        <taxon>Bacillota</taxon>
        <taxon>Bacilli</taxon>
        <taxon>Lactobacillales</taxon>
        <taxon>Lactobacillaceae</taxon>
        <taxon>Lactobacillus</taxon>
    </lineage>
</organism>
<evidence type="ECO:0000313" key="5">
    <source>
        <dbReference type="EMBL" id="PAB57352.1"/>
    </source>
</evidence>